<organism evidence="3 4">
    <name type="scientific">Frankia canadensis</name>
    <dbReference type="NCBI Taxonomy" id="1836972"/>
    <lineage>
        <taxon>Bacteria</taxon>
        <taxon>Bacillati</taxon>
        <taxon>Actinomycetota</taxon>
        <taxon>Actinomycetes</taxon>
        <taxon>Frankiales</taxon>
        <taxon>Frankiaceae</taxon>
        <taxon>Frankia</taxon>
    </lineage>
</organism>
<dbReference type="EMBL" id="FZMO01000528">
    <property type="protein sequence ID" value="SNQ51176.1"/>
    <property type="molecule type" value="Genomic_DNA"/>
</dbReference>
<evidence type="ECO:0000259" key="2">
    <source>
        <dbReference type="Pfam" id="PF00912"/>
    </source>
</evidence>
<dbReference type="InterPro" id="IPR036950">
    <property type="entry name" value="PBP_transglycosylase"/>
</dbReference>
<feature type="domain" description="Glycosyl transferase family 51" evidence="2">
    <location>
        <begin position="62"/>
        <end position="226"/>
    </location>
</feature>
<dbReference type="AlphaFoldDB" id="A0A2I2KZT3"/>
<dbReference type="PANTHER" id="PTHR32282:SF33">
    <property type="entry name" value="PEPTIDOGLYCAN GLYCOSYLTRANSFERASE"/>
    <property type="match status" value="1"/>
</dbReference>
<evidence type="ECO:0000313" key="4">
    <source>
        <dbReference type="Proteomes" id="UP000234331"/>
    </source>
</evidence>
<dbReference type="InterPro" id="IPR023346">
    <property type="entry name" value="Lysozyme-like_dom_sf"/>
</dbReference>
<name>A0A2I2KZT3_9ACTN</name>
<sequence>MHETLPLRPVPTRRPRWPSVVRRLGLAVLVVILLAALAFGGVLALTPSTSDARARVAAQAAEHGAAALTERLPARVVEALVATEDSRFQHHHGVDPLGAVRGVIGPLLGDESQGGATLDQQLVKILYTGGHRSFTDRIEQIGLAVKLDAGYSKDDILRMYLDTVYFGHGYYGITSAAAGYFGRMPATLSWTQASLLAGLVQAPSAYDPYEHLAAARARQRHVLDRLVATGHLTRAQADQVAADPLGLR</sequence>
<dbReference type="SUPFAM" id="SSF53955">
    <property type="entry name" value="Lysozyme-like"/>
    <property type="match status" value="1"/>
</dbReference>
<dbReference type="Pfam" id="PF00912">
    <property type="entry name" value="Transgly"/>
    <property type="match status" value="1"/>
</dbReference>
<dbReference type="Proteomes" id="UP000234331">
    <property type="component" value="Unassembled WGS sequence"/>
</dbReference>
<accession>A0A2I2KZT3</accession>
<keyword evidence="4" id="KW-1185">Reference proteome</keyword>
<dbReference type="Gene3D" id="1.10.3810.10">
    <property type="entry name" value="Biosynthetic peptidoglycan transglycosylase-like"/>
    <property type="match status" value="1"/>
</dbReference>
<reference evidence="3 4" key="1">
    <citation type="submission" date="2017-06" db="EMBL/GenBank/DDBJ databases">
        <authorList>
            <person name="Kim H.J."/>
            <person name="Triplett B.A."/>
        </authorList>
    </citation>
    <scope>NUCLEOTIDE SEQUENCE [LARGE SCALE GENOMIC DNA]</scope>
    <source>
        <strain evidence="3">FRACA_ARgP5</strain>
    </source>
</reference>
<dbReference type="GO" id="GO:0008955">
    <property type="term" value="F:peptidoglycan glycosyltransferase activity"/>
    <property type="evidence" value="ECO:0007669"/>
    <property type="project" value="TreeGrafter"/>
</dbReference>
<dbReference type="RefSeq" id="WP_165818624.1">
    <property type="nucleotide sequence ID" value="NZ_FZMO01000528.1"/>
</dbReference>
<evidence type="ECO:0000313" key="3">
    <source>
        <dbReference type="EMBL" id="SNQ51176.1"/>
    </source>
</evidence>
<proteinExistence type="predicted"/>
<keyword evidence="1" id="KW-0808">Transferase</keyword>
<dbReference type="InterPro" id="IPR050396">
    <property type="entry name" value="Glycosyltr_51/Transpeptidase"/>
</dbReference>
<evidence type="ECO:0000256" key="1">
    <source>
        <dbReference type="ARBA" id="ARBA00022679"/>
    </source>
</evidence>
<gene>
    <name evidence="3" type="ORF">FRACA_620025</name>
</gene>
<protein>
    <submittedName>
        <fullName evidence="3">Putative Transglycosylase</fullName>
    </submittedName>
</protein>
<dbReference type="InterPro" id="IPR001264">
    <property type="entry name" value="Glyco_trans_51"/>
</dbReference>
<dbReference type="PANTHER" id="PTHR32282">
    <property type="entry name" value="BINDING PROTEIN TRANSPEPTIDASE, PUTATIVE-RELATED"/>
    <property type="match status" value="1"/>
</dbReference>